<feature type="transmembrane region" description="Helical" evidence="11">
    <location>
        <begin position="148"/>
        <end position="169"/>
    </location>
</feature>
<sequence length="340" mass="39094">MWEALLVNPLATLYHEELFLIQWVQNFFAPVAPLLQLLSEHLTPAKLLDIYIPVIGVFNQQLMVLLVGALGVMNVLSSLIKWSAPANRPYWWIREYNDTTAVQQYHGTCQTTAAFPSSHLVSFSTTLYLIALVFLRACWQRLKLPNRYLNAFCVQTVILGGTAMSISRIFLAAQFPHQCLLSCFFTIFTLHTLRKYSKSLYNLRRFKAILILGCLSISPVLIYFGMLRIDMDPHWSVRMAFKWCMEPTQMRHEDSSIFVLARDFGYLTGVVLSLPIYESLANKTVITKRLPLLLVLEMLNYYARLETPKTYGRVAFVAYEFARNAMHSFTLLKIVPKLTT</sequence>
<accession>A0A034WJ73</accession>
<dbReference type="OrthoDB" id="6416209at2759"/>
<protein>
    <recommendedName>
        <fullName evidence="4">glucose-6-phosphatase</fullName>
        <ecNumber evidence="4">3.1.3.9</ecNumber>
    </recommendedName>
</protein>
<comment type="similarity">
    <text evidence="3">Belongs to the glucose-6-phosphatase family.</text>
</comment>
<comment type="subcellular location">
    <subcellularLocation>
        <location evidence="1">Endoplasmic reticulum membrane</location>
        <topology evidence="1">Multi-pass membrane protein</topology>
    </subcellularLocation>
</comment>
<evidence type="ECO:0000256" key="2">
    <source>
        <dbReference type="ARBA" id="ARBA00004742"/>
    </source>
</evidence>
<evidence type="ECO:0000259" key="12">
    <source>
        <dbReference type="SMART" id="SM00014"/>
    </source>
</evidence>
<evidence type="ECO:0000256" key="5">
    <source>
        <dbReference type="ARBA" id="ARBA00022432"/>
    </source>
</evidence>
<feature type="transmembrane region" description="Helical" evidence="11">
    <location>
        <begin position="50"/>
        <end position="73"/>
    </location>
</feature>
<reference evidence="13" key="1">
    <citation type="journal article" date="2014" name="BMC Genomics">
        <title>Characterizing the developmental transcriptome of the oriental fruit fly, Bactrocera dorsalis (Diptera: Tephritidae) through comparative genomic analysis with Drosophila melanogaster utilizing modENCODE datasets.</title>
        <authorList>
            <person name="Geib S.M."/>
            <person name="Calla B."/>
            <person name="Hall B."/>
            <person name="Hou S."/>
            <person name="Manoukis N.C."/>
        </authorList>
    </citation>
    <scope>NUCLEOTIDE SEQUENCE</scope>
    <source>
        <strain evidence="13">Punador</strain>
    </source>
</reference>
<feature type="transmembrane region" description="Helical" evidence="11">
    <location>
        <begin position="264"/>
        <end position="281"/>
    </location>
</feature>
<feature type="transmembrane region" description="Helical" evidence="11">
    <location>
        <begin position="175"/>
        <end position="193"/>
    </location>
</feature>
<proteinExistence type="inferred from homology"/>
<dbReference type="InterPro" id="IPR036938">
    <property type="entry name" value="PAP2/HPO_sf"/>
</dbReference>
<keyword evidence="8" id="KW-0256">Endoplasmic reticulum</keyword>
<dbReference type="SMART" id="SM00014">
    <property type="entry name" value="acidPPc"/>
    <property type="match status" value="1"/>
</dbReference>
<dbReference type="PANTHER" id="PTHR12591">
    <property type="entry name" value="GLUCOSE-6-PHOSPHATASE"/>
    <property type="match status" value="1"/>
</dbReference>
<evidence type="ECO:0000256" key="11">
    <source>
        <dbReference type="SAM" id="Phobius"/>
    </source>
</evidence>
<dbReference type="Gene3D" id="1.20.144.10">
    <property type="entry name" value="Phosphatidic acid phosphatase type 2/haloperoxidase"/>
    <property type="match status" value="1"/>
</dbReference>
<dbReference type="PANTHER" id="PTHR12591:SF0">
    <property type="entry name" value="FI19814P1"/>
    <property type="match status" value="1"/>
</dbReference>
<evidence type="ECO:0000256" key="7">
    <source>
        <dbReference type="ARBA" id="ARBA00022801"/>
    </source>
</evidence>
<dbReference type="SUPFAM" id="SSF48317">
    <property type="entry name" value="Acid phosphatase/Vanadium-dependent haloperoxidase"/>
    <property type="match status" value="1"/>
</dbReference>
<dbReference type="EMBL" id="GAKP01005119">
    <property type="protein sequence ID" value="JAC53833.1"/>
    <property type="molecule type" value="Transcribed_RNA"/>
</dbReference>
<keyword evidence="9 11" id="KW-1133">Transmembrane helix</keyword>
<comment type="pathway">
    <text evidence="2">Carbohydrate biosynthesis; gluconeogenesis.</text>
</comment>
<keyword evidence="6 11" id="KW-0812">Transmembrane</keyword>
<evidence type="ECO:0000256" key="6">
    <source>
        <dbReference type="ARBA" id="ARBA00022692"/>
    </source>
</evidence>
<evidence type="ECO:0000256" key="10">
    <source>
        <dbReference type="ARBA" id="ARBA00023136"/>
    </source>
</evidence>
<organism evidence="13">
    <name type="scientific">Bactrocera dorsalis</name>
    <name type="common">Oriental fruit fly</name>
    <name type="synonym">Dacus dorsalis</name>
    <dbReference type="NCBI Taxonomy" id="27457"/>
    <lineage>
        <taxon>Eukaryota</taxon>
        <taxon>Metazoa</taxon>
        <taxon>Ecdysozoa</taxon>
        <taxon>Arthropoda</taxon>
        <taxon>Hexapoda</taxon>
        <taxon>Insecta</taxon>
        <taxon>Pterygota</taxon>
        <taxon>Neoptera</taxon>
        <taxon>Endopterygota</taxon>
        <taxon>Diptera</taxon>
        <taxon>Brachycera</taxon>
        <taxon>Muscomorpha</taxon>
        <taxon>Tephritoidea</taxon>
        <taxon>Tephritidae</taxon>
        <taxon>Bactrocera</taxon>
        <taxon>Bactrocera</taxon>
    </lineage>
</organism>
<evidence type="ECO:0000256" key="8">
    <source>
        <dbReference type="ARBA" id="ARBA00022824"/>
    </source>
</evidence>
<dbReference type="GO" id="GO:0005789">
    <property type="term" value="C:endoplasmic reticulum membrane"/>
    <property type="evidence" value="ECO:0007669"/>
    <property type="project" value="UniProtKB-SubCell"/>
</dbReference>
<name>A0A034WJ73_BACDO</name>
<dbReference type="GO" id="GO:0051156">
    <property type="term" value="P:glucose 6-phosphate metabolic process"/>
    <property type="evidence" value="ECO:0007669"/>
    <property type="project" value="TreeGrafter"/>
</dbReference>
<feature type="transmembrane region" description="Helical" evidence="11">
    <location>
        <begin position="120"/>
        <end position="139"/>
    </location>
</feature>
<gene>
    <name evidence="13" type="primary">G6PC2</name>
</gene>
<evidence type="ECO:0000256" key="1">
    <source>
        <dbReference type="ARBA" id="ARBA00004477"/>
    </source>
</evidence>
<dbReference type="GO" id="GO:0004346">
    <property type="term" value="F:glucose-6-phosphatase activity"/>
    <property type="evidence" value="ECO:0007669"/>
    <property type="project" value="UniProtKB-EC"/>
</dbReference>
<dbReference type="EC" id="3.1.3.9" evidence="4"/>
<feature type="domain" description="Phosphatidic acid phosphatase type 2/haloperoxidase" evidence="12">
    <location>
        <begin position="62"/>
        <end position="194"/>
    </location>
</feature>
<feature type="transmembrane region" description="Helical" evidence="11">
    <location>
        <begin position="205"/>
        <end position="226"/>
    </location>
</feature>
<evidence type="ECO:0000256" key="4">
    <source>
        <dbReference type="ARBA" id="ARBA00012634"/>
    </source>
</evidence>
<dbReference type="Pfam" id="PF01569">
    <property type="entry name" value="PAP2"/>
    <property type="match status" value="1"/>
</dbReference>
<evidence type="ECO:0000256" key="9">
    <source>
        <dbReference type="ARBA" id="ARBA00022989"/>
    </source>
</evidence>
<keyword evidence="5" id="KW-0312">Gluconeogenesis</keyword>
<evidence type="ECO:0000256" key="3">
    <source>
        <dbReference type="ARBA" id="ARBA00009266"/>
    </source>
</evidence>
<evidence type="ECO:0000313" key="13">
    <source>
        <dbReference type="EMBL" id="JAC53833.1"/>
    </source>
</evidence>
<dbReference type="GO" id="GO:0006094">
    <property type="term" value="P:gluconeogenesis"/>
    <property type="evidence" value="ECO:0007669"/>
    <property type="project" value="UniProtKB-KW"/>
</dbReference>
<dbReference type="InterPro" id="IPR000326">
    <property type="entry name" value="PAP2/HPO"/>
</dbReference>
<keyword evidence="7" id="KW-0378">Hydrolase</keyword>
<feature type="transmembrane region" description="Helical" evidence="11">
    <location>
        <begin position="20"/>
        <end position="38"/>
    </location>
</feature>
<dbReference type="AlphaFoldDB" id="A0A034WJ73"/>
<keyword evidence="10 11" id="KW-0472">Membrane</keyword>